<proteinExistence type="predicted"/>
<sequence length="487" mass="54949">MTTNRKPNILVFLSDQHNGMYLGSSPQVEQERVETPVLDTMAQEGVNFTSAYTPNPLCVPARLSLMTGKHSSQTGTFTNLCTIADDQATFAHSLGAEGYETVLCGRMHFLGYNQRHGFTKRILGDFLPSMWAWSREDWIESEIGDFADSLTIPGSLEVAKGGISPILEYDKKVVRTAIEYMQQDHEKPQLIVVGTYGPHCTYVCPEALFDKYRPRVKLPHSFHNQPDDLKNMTDHFKNTVEESKVLDIRAAYCGMVEQIDTQVGMVKSAFEAYCERQDRDNVFIYTSDHGDQMGEREIYGKHTFFEGSARIPMLVTGTNITPKEVTSPSSLIDIGPTLCELAGAQPPSRQDGQSLVSEIYRGEVDSERYVISELIDNESDGTPIIARMIRKGPLKLIRYHGKESQDLLFDVESDPYELTNIIGEVSETTVQALLDLMYQGWDLERAVDLHTEKMADNELLTRWGKEQNFKCSDDEDYVMVPEFAKTL</sequence>
<feature type="domain" description="Sulfatase N-terminal" evidence="1">
    <location>
        <begin position="7"/>
        <end position="344"/>
    </location>
</feature>
<evidence type="ECO:0000259" key="1">
    <source>
        <dbReference type="Pfam" id="PF00884"/>
    </source>
</evidence>
<reference evidence="2" key="1">
    <citation type="submission" date="2023-01" db="EMBL/GenBank/DDBJ databases">
        <title>Vibrio sp. CB1-14 genome sequencing.</title>
        <authorList>
            <person name="Otstavnykh N."/>
            <person name="Isaeva M."/>
            <person name="Meleshko D."/>
        </authorList>
    </citation>
    <scope>NUCLEOTIDE SEQUENCE</scope>
    <source>
        <strain evidence="2">CB1-14</strain>
    </source>
</reference>
<keyword evidence="2" id="KW-0378">Hydrolase</keyword>
<gene>
    <name evidence="2" type="ORF">PG915_10695</name>
</gene>
<evidence type="ECO:0000313" key="2">
    <source>
        <dbReference type="EMBL" id="XCD15061.1"/>
    </source>
</evidence>
<dbReference type="InterPro" id="IPR051849">
    <property type="entry name" value="GAG-degrading_sulfatase"/>
</dbReference>
<dbReference type="EMBL" id="CP115920">
    <property type="protein sequence ID" value="XCD15061.1"/>
    <property type="molecule type" value="Genomic_DNA"/>
</dbReference>
<dbReference type="Gene3D" id="3.40.720.10">
    <property type="entry name" value="Alkaline Phosphatase, subunit A"/>
    <property type="match status" value="1"/>
</dbReference>
<organism evidence="2">
    <name type="scientific">Vibrio chaetopteri</name>
    <dbReference type="NCBI Taxonomy" id="3016528"/>
    <lineage>
        <taxon>Bacteria</taxon>
        <taxon>Pseudomonadati</taxon>
        <taxon>Pseudomonadota</taxon>
        <taxon>Gammaproteobacteria</taxon>
        <taxon>Vibrionales</taxon>
        <taxon>Vibrionaceae</taxon>
        <taxon>Vibrio</taxon>
    </lineage>
</organism>
<name>A0AAU8BFL6_9VIBR</name>
<dbReference type="RefSeq" id="WP_353496521.1">
    <property type="nucleotide sequence ID" value="NZ_CP115920.1"/>
</dbReference>
<dbReference type="InterPro" id="IPR000917">
    <property type="entry name" value="Sulfatase_N"/>
</dbReference>
<dbReference type="GO" id="GO:0004065">
    <property type="term" value="F:arylsulfatase activity"/>
    <property type="evidence" value="ECO:0007669"/>
    <property type="project" value="TreeGrafter"/>
</dbReference>
<dbReference type="PANTHER" id="PTHR46615">
    <property type="entry name" value="ARYLSULFATASE K"/>
    <property type="match status" value="1"/>
</dbReference>
<dbReference type="AlphaFoldDB" id="A0AAU8BFL6"/>
<dbReference type="SUPFAM" id="SSF53649">
    <property type="entry name" value="Alkaline phosphatase-like"/>
    <property type="match status" value="1"/>
</dbReference>
<dbReference type="KEGG" id="vck:PG915_10695"/>
<dbReference type="PANTHER" id="PTHR46615:SF1">
    <property type="entry name" value="ARYLSULFATASE K"/>
    <property type="match status" value="1"/>
</dbReference>
<dbReference type="CDD" id="cd16037">
    <property type="entry name" value="sulfatase_like"/>
    <property type="match status" value="1"/>
</dbReference>
<dbReference type="Pfam" id="PF00884">
    <property type="entry name" value="Sulfatase"/>
    <property type="match status" value="1"/>
</dbReference>
<protein>
    <submittedName>
        <fullName evidence="2">Sulfatase-like hydrolase/transferase</fullName>
    </submittedName>
</protein>
<dbReference type="GO" id="GO:0015024">
    <property type="term" value="F:glucuronate-2-sulfatase activity"/>
    <property type="evidence" value="ECO:0007669"/>
    <property type="project" value="TreeGrafter"/>
</dbReference>
<dbReference type="InterPro" id="IPR017850">
    <property type="entry name" value="Alkaline_phosphatase_core_sf"/>
</dbReference>
<accession>A0AAU8BFL6</accession>